<dbReference type="GO" id="GO:0015288">
    <property type="term" value="F:porin activity"/>
    <property type="evidence" value="ECO:0007669"/>
    <property type="project" value="TreeGrafter"/>
</dbReference>
<dbReference type="RefSeq" id="WP_066892396.1">
    <property type="nucleotide sequence ID" value="NZ_LZDN01000004.1"/>
</dbReference>
<dbReference type="AlphaFoldDB" id="A0A1B8PL83"/>
<evidence type="ECO:0000256" key="6">
    <source>
        <dbReference type="ARBA" id="ARBA00023136"/>
    </source>
</evidence>
<evidence type="ECO:0000256" key="4">
    <source>
        <dbReference type="ARBA" id="ARBA00022452"/>
    </source>
</evidence>
<evidence type="ECO:0000256" key="3">
    <source>
        <dbReference type="ARBA" id="ARBA00022448"/>
    </source>
</evidence>
<keyword evidence="5" id="KW-0812">Transmembrane</keyword>
<keyword evidence="3" id="KW-0813">Transport</keyword>
<gene>
    <name evidence="8" type="ORF">A9Z60_06955</name>
</gene>
<dbReference type="Proteomes" id="UP000092671">
    <property type="component" value="Unassembled WGS sequence"/>
</dbReference>
<sequence length="511" mass="57660">MSFYYLKKRVLCGLVLMPTFVLANINPLDLDALLLRATQTHPLVNAAKADEMASAEGVRAAKLGMLPTPTMSVGHDKNDGLISTVAIRQPLWTGGRLTAQINQSMYDNKAASAHVFEQQNTVAKNTIDVWRGYIYAVGLQELYADSLARLNEFEAMMERRVAQGVSAKIELDLVKNRIYQDQNSQQNAIEQERVAAARLSQLIGETLGEKKYNITMKSLTDYVKAQSINFEMQVFDNMGGHHPSVVRQHFQVEAAKQEAKAQAAGRYPNVYAQYQHTFEHKNNKNDGKFSLGMSYDPGAGFSSLALTRAANARAMSLTQTQEATRRVVMESLQTQYQEFISSRDKERSIKLAIDGAKLVVDSYGRQFIAGRKSWLEVLNAVREHTQYEQQLLEVQSQMVASFYKLQVDFGAMDWQLEHHTIHTPVSEFRPYRTFLAWHKSRTLPVVQMTQVPTADDSFVNQQDLWIEPPRATDEPSKSDMINDGTMGQTPSDVQIEHIIDGEGIQMDELVW</sequence>
<dbReference type="Pfam" id="PF02321">
    <property type="entry name" value="OEP"/>
    <property type="match status" value="2"/>
</dbReference>
<dbReference type="Gene3D" id="1.20.1600.10">
    <property type="entry name" value="Outer membrane efflux proteins (OEP)"/>
    <property type="match status" value="1"/>
</dbReference>
<evidence type="ECO:0008006" key="10">
    <source>
        <dbReference type="Google" id="ProtNLM"/>
    </source>
</evidence>
<dbReference type="InterPro" id="IPR051906">
    <property type="entry name" value="TolC-like"/>
</dbReference>
<dbReference type="GO" id="GO:0009279">
    <property type="term" value="C:cell outer membrane"/>
    <property type="evidence" value="ECO:0007669"/>
    <property type="project" value="UniProtKB-SubCell"/>
</dbReference>
<evidence type="ECO:0000256" key="5">
    <source>
        <dbReference type="ARBA" id="ARBA00022692"/>
    </source>
</evidence>
<comment type="caution">
    <text evidence="8">The sequence shown here is derived from an EMBL/GenBank/DDBJ whole genome shotgun (WGS) entry which is preliminary data.</text>
</comment>
<name>A0A1B8PL83_MORNO</name>
<evidence type="ECO:0000256" key="2">
    <source>
        <dbReference type="ARBA" id="ARBA00007613"/>
    </source>
</evidence>
<evidence type="ECO:0000256" key="7">
    <source>
        <dbReference type="ARBA" id="ARBA00023237"/>
    </source>
</evidence>
<keyword evidence="7" id="KW-0998">Cell outer membrane</keyword>
<comment type="similarity">
    <text evidence="2">Belongs to the outer membrane factor (OMF) (TC 1.B.17) family.</text>
</comment>
<proteinExistence type="inferred from homology"/>
<evidence type="ECO:0000256" key="1">
    <source>
        <dbReference type="ARBA" id="ARBA00004442"/>
    </source>
</evidence>
<dbReference type="EMBL" id="LZDN01000004">
    <property type="protein sequence ID" value="OBX51732.1"/>
    <property type="molecule type" value="Genomic_DNA"/>
</dbReference>
<dbReference type="OrthoDB" id="5296315at2"/>
<dbReference type="GO" id="GO:1990281">
    <property type="term" value="C:efflux pump complex"/>
    <property type="evidence" value="ECO:0007669"/>
    <property type="project" value="TreeGrafter"/>
</dbReference>
<dbReference type="SUPFAM" id="SSF56954">
    <property type="entry name" value="Outer membrane efflux proteins (OEP)"/>
    <property type="match status" value="1"/>
</dbReference>
<accession>A0A1B8PL83</accession>
<reference evidence="8 9" key="1">
    <citation type="submission" date="2016-06" db="EMBL/GenBank/DDBJ databases">
        <title>Draft genome of Moraxella nonliquefaciens CCUG 60284.</title>
        <authorList>
            <person name="Salva-Serra F."/>
            <person name="Engstrom-Jakobsson H."/>
            <person name="Thorell K."/>
            <person name="Gonzales-Siles L."/>
            <person name="Karlsson R."/>
            <person name="Boulund F."/>
            <person name="Engstrand L."/>
            <person name="Kristiansson E."/>
            <person name="Moore E."/>
        </authorList>
    </citation>
    <scope>NUCLEOTIDE SEQUENCE [LARGE SCALE GENOMIC DNA]</scope>
    <source>
        <strain evidence="8 9">CCUG 60284</strain>
    </source>
</reference>
<dbReference type="InterPro" id="IPR003423">
    <property type="entry name" value="OMP_efflux"/>
</dbReference>
<dbReference type="PANTHER" id="PTHR30026">
    <property type="entry name" value="OUTER MEMBRANE PROTEIN TOLC"/>
    <property type="match status" value="1"/>
</dbReference>
<comment type="subcellular location">
    <subcellularLocation>
        <location evidence="1">Cell outer membrane</location>
    </subcellularLocation>
</comment>
<evidence type="ECO:0000313" key="9">
    <source>
        <dbReference type="Proteomes" id="UP000092671"/>
    </source>
</evidence>
<evidence type="ECO:0000313" key="8">
    <source>
        <dbReference type="EMBL" id="OBX51732.1"/>
    </source>
</evidence>
<organism evidence="8 9">
    <name type="scientific">Moraxella nonliquefaciens</name>
    <dbReference type="NCBI Taxonomy" id="478"/>
    <lineage>
        <taxon>Bacteria</taxon>
        <taxon>Pseudomonadati</taxon>
        <taxon>Pseudomonadota</taxon>
        <taxon>Gammaproteobacteria</taxon>
        <taxon>Moraxellales</taxon>
        <taxon>Moraxellaceae</taxon>
        <taxon>Moraxella</taxon>
    </lineage>
</organism>
<keyword evidence="6" id="KW-0472">Membrane</keyword>
<protein>
    <recommendedName>
        <fullName evidence="10">Transporter</fullName>
    </recommendedName>
</protein>
<keyword evidence="4" id="KW-1134">Transmembrane beta strand</keyword>
<dbReference type="GO" id="GO:0015562">
    <property type="term" value="F:efflux transmembrane transporter activity"/>
    <property type="evidence" value="ECO:0007669"/>
    <property type="project" value="InterPro"/>
</dbReference>
<dbReference type="PANTHER" id="PTHR30026:SF20">
    <property type="entry name" value="OUTER MEMBRANE PROTEIN TOLC"/>
    <property type="match status" value="1"/>
</dbReference>